<evidence type="ECO:0000313" key="15">
    <source>
        <dbReference type="EMBL" id="MFD2753092.1"/>
    </source>
</evidence>
<evidence type="ECO:0000256" key="2">
    <source>
        <dbReference type="ARBA" id="ARBA00004370"/>
    </source>
</evidence>
<keyword evidence="8 12" id="KW-1133">Transmembrane helix</keyword>
<evidence type="ECO:0000256" key="7">
    <source>
        <dbReference type="ARBA" id="ARBA00022777"/>
    </source>
</evidence>
<comment type="subcellular location">
    <subcellularLocation>
        <location evidence="2">Membrane</location>
    </subcellularLocation>
</comment>
<keyword evidence="6 12" id="KW-0812">Transmembrane</keyword>
<evidence type="ECO:0000256" key="8">
    <source>
        <dbReference type="ARBA" id="ARBA00022989"/>
    </source>
</evidence>
<evidence type="ECO:0000256" key="4">
    <source>
        <dbReference type="ARBA" id="ARBA00022553"/>
    </source>
</evidence>
<keyword evidence="7 15" id="KW-0418">Kinase</keyword>
<dbReference type="SUPFAM" id="SSF55874">
    <property type="entry name" value="ATPase domain of HSP90 chaperone/DNA topoisomerase II/histidine kinase"/>
    <property type="match status" value="1"/>
</dbReference>
<keyword evidence="16" id="KW-1185">Reference proteome</keyword>
<dbReference type="SMART" id="SM00387">
    <property type="entry name" value="HATPase_c"/>
    <property type="match status" value="1"/>
</dbReference>
<dbReference type="InterPro" id="IPR050428">
    <property type="entry name" value="TCS_sensor_his_kinase"/>
</dbReference>
<evidence type="ECO:0000256" key="11">
    <source>
        <dbReference type="SAM" id="MobiDB-lite"/>
    </source>
</evidence>
<dbReference type="Gene3D" id="1.10.287.130">
    <property type="match status" value="1"/>
</dbReference>
<comment type="caution">
    <text evidence="15">The sequence shown here is derived from an EMBL/GenBank/DDBJ whole genome shotgun (WGS) entry which is preliminary data.</text>
</comment>
<evidence type="ECO:0000256" key="9">
    <source>
        <dbReference type="ARBA" id="ARBA00023012"/>
    </source>
</evidence>
<dbReference type="InterPro" id="IPR003660">
    <property type="entry name" value="HAMP_dom"/>
</dbReference>
<feature type="domain" description="Histidine kinase" evidence="13">
    <location>
        <begin position="276"/>
        <end position="476"/>
    </location>
</feature>
<dbReference type="EC" id="2.7.13.3" evidence="3"/>
<dbReference type="PROSITE" id="PS50885">
    <property type="entry name" value="HAMP"/>
    <property type="match status" value="1"/>
</dbReference>
<evidence type="ECO:0000259" key="13">
    <source>
        <dbReference type="PROSITE" id="PS50109"/>
    </source>
</evidence>
<evidence type="ECO:0000256" key="1">
    <source>
        <dbReference type="ARBA" id="ARBA00000085"/>
    </source>
</evidence>
<evidence type="ECO:0000259" key="14">
    <source>
        <dbReference type="PROSITE" id="PS50885"/>
    </source>
</evidence>
<dbReference type="PRINTS" id="PR00344">
    <property type="entry name" value="BCTRLSENSOR"/>
</dbReference>
<protein>
    <recommendedName>
        <fullName evidence="3">histidine kinase</fullName>
        <ecNumber evidence="3">2.7.13.3</ecNumber>
    </recommendedName>
</protein>
<keyword evidence="9" id="KW-0902">Two-component regulatory system</keyword>
<dbReference type="Pfam" id="PF02518">
    <property type="entry name" value="HATPase_c"/>
    <property type="match status" value="1"/>
</dbReference>
<dbReference type="GO" id="GO:0004673">
    <property type="term" value="F:protein histidine kinase activity"/>
    <property type="evidence" value="ECO:0007669"/>
    <property type="project" value="UniProtKB-EC"/>
</dbReference>
<gene>
    <name evidence="15" type="ORF">ACFSW6_03260</name>
</gene>
<dbReference type="PANTHER" id="PTHR45436:SF5">
    <property type="entry name" value="SENSOR HISTIDINE KINASE TRCS"/>
    <property type="match status" value="1"/>
</dbReference>
<sequence>MSGAPGFAPWRLAGWRGSLRLRLFVGTLVWVLMAIAVAGWGLRALFAEHIAQQLRSQLVLQLDRLSAGVNLQGDGRIGVQPAPSDQRLQQPLSGLYWQIDQLDAAGRGTAHAGVQRSRSLWDQTLDWSRFAPQGGAAALVHGRLPMAQGQPGKADRWLEVVSRELQLPEAGAPPLRLMVAADGSLLAEPLQRFTRMLAMALGTLALGLIAAVAIQLQLALAPLAAIRRQLAAIRQGDAAELQGRHPSELMPLVQEFNHVLQTNAEMVQRARTQAGNLAHAVNTPLTILANAAAQQDSALAELVREQVASASRQVEHHLARARAAATQAAGLRTPLQPPLQSLVRTMARLHAGRGIRFEIEGRPEDWDFRGDVQDLMEMLGNLLDNAGKWARSTVRLQVQGQDQCVVLCVDDDGPGIEQQARERIFERGRRLDEKRPGTGLGLDIVRDLVQSYGGRIEARTAPLGGLRMRLELPAIPHADTPARPSIQGQDSTKA</sequence>
<dbReference type="Proteomes" id="UP001597463">
    <property type="component" value="Unassembled WGS sequence"/>
</dbReference>
<evidence type="ECO:0000256" key="3">
    <source>
        <dbReference type="ARBA" id="ARBA00012438"/>
    </source>
</evidence>
<reference evidence="16" key="1">
    <citation type="journal article" date="2019" name="Int. J. Syst. Evol. Microbiol.">
        <title>The Global Catalogue of Microorganisms (GCM) 10K type strain sequencing project: providing services to taxonomists for standard genome sequencing and annotation.</title>
        <authorList>
            <consortium name="The Broad Institute Genomics Platform"/>
            <consortium name="The Broad Institute Genome Sequencing Center for Infectious Disease"/>
            <person name="Wu L."/>
            <person name="Ma J."/>
        </authorList>
    </citation>
    <scope>NUCLEOTIDE SEQUENCE [LARGE SCALE GENOMIC DNA]</scope>
    <source>
        <strain evidence="16">TISTR 1906</strain>
    </source>
</reference>
<name>A0ABW5UHR4_9BURK</name>
<evidence type="ECO:0000256" key="5">
    <source>
        <dbReference type="ARBA" id="ARBA00022679"/>
    </source>
</evidence>
<evidence type="ECO:0000256" key="10">
    <source>
        <dbReference type="ARBA" id="ARBA00023136"/>
    </source>
</evidence>
<dbReference type="EMBL" id="JBHUMV010000001">
    <property type="protein sequence ID" value="MFD2753092.1"/>
    <property type="molecule type" value="Genomic_DNA"/>
</dbReference>
<dbReference type="InterPro" id="IPR004358">
    <property type="entry name" value="Sig_transdc_His_kin-like_C"/>
</dbReference>
<accession>A0ABW5UHR4</accession>
<feature type="transmembrane region" description="Helical" evidence="12">
    <location>
        <begin position="23"/>
        <end position="46"/>
    </location>
</feature>
<dbReference type="PANTHER" id="PTHR45436">
    <property type="entry name" value="SENSOR HISTIDINE KINASE YKOH"/>
    <property type="match status" value="1"/>
</dbReference>
<dbReference type="InterPro" id="IPR005467">
    <property type="entry name" value="His_kinase_dom"/>
</dbReference>
<evidence type="ECO:0000313" key="16">
    <source>
        <dbReference type="Proteomes" id="UP001597463"/>
    </source>
</evidence>
<keyword evidence="4" id="KW-0597">Phosphoprotein</keyword>
<feature type="region of interest" description="Disordered" evidence="11">
    <location>
        <begin position="474"/>
        <end position="494"/>
    </location>
</feature>
<evidence type="ECO:0000256" key="12">
    <source>
        <dbReference type="SAM" id="Phobius"/>
    </source>
</evidence>
<feature type="transmembrane region" description="Helical" evidence="12">
    <location>
        <begin position="197"/>
        <end position="220"/>
    </location>
</feature>
<dbReference type="InterPro" id="IPR003594">
    <property type="entry name" value="HATPase_dom"/>
</dbReference>
<dbReference type="RefSeq" id="WP_066472243.1">
    <property type="nucleotide sequence ID" value="NZ_BCNT01000003.1"/>
</dbReference>
<dbReference type="PROSITE" id="PS50109">
    <property type="entry name" value="HIS_KIN"/>
    <property type="match status" value="1"/>
</dbReference>
<proteinExistence type="predicted"/>
<feature type="domain" description="HAMP" evidence="14">
    <location>
        <begin position="217"/>
        <end position="268"/>
    </location>
</feature>
<keyword evidence="5 15" id="KW-0808">Transferase</keyword>
<keyword evidence="10 12" id="KW-0472">Membrane</keyword>
<comment type="catalytic activity">
    <reaction evidence="1">
        <text>ATP + protein L-histidine = ADP + protein N-phospho-L-histidine.</text>
        <dbReference type="EC" id="2.7.13.3"/>
    </reaction>
</comment>
<organism evidence="15 16">
    <name type="scientific">Comamonas terrae</name>
    <dbReference type="NCBI Taxonomy" id="673548"/>
    <lineage>
        <taxon>Bacteria</taxon>
        <taxon>Pseudomonadati</taxon>
        <taxon>Pseudomonadota</taxon>
        <taxon>Betaproteobacteria</taxon>
        <taxon>Burkholderiales</taxon>
        <taxon>Comamonadaceae</taxon>
        <taxon>Comamonas</taxon>
    </lineage>
</organism>
<dbReference type="InterPro" id="IPR036890">
    <property type="entry name" value="HATPase_C_sf"/>
</dbReference>
<dbReference type="Gene3D" id="3.30.565.10">
    <property type="entry name" value="Histidine kinase-like ATPase, C-terminal domain"/>
    <property type="match status" value="1"/>
</dbReference>
<evidence type="ECO:0000256" key="6">
    <source>
        <dbReference type="ARBA" id="ARBA00022692"/>
    </source>
</evidence>